<protein>
    <submittedName>
        <fullName evidence="5">Unannotated protein</fullName>
    </submittedName>
</protein>
<dbReference type="InterPro" id="IPR010016">
    <property type="entry name" value="PxpB"/>
</dbReference>
<evidence type="ECO:0000256" key="2">
    <source>
        <dbReference type="ARBA" id="ARBA00022801"/>
    </source>
</evidence>
<dbReference type="SUPFAM" id="SSF50891">
    <property type="entry name" value="Cyclophilin-like"/>
    <property type="match status" value="1"/>
</dbReference>
<sequence>MNAPELVPVADHGVLVRFGDDIGPDTQARVLDLADALARHPPVGLVEVVPAMTSVLVVFDPLQTDHAAIGASVTANLAAAAPRPPGAVHVIDVCYDEPSAPDLTELAHLCGLDPADVVAAHLGATYTVGMYGFAPGYAYLAGTPEAIRRPRRATPGPPVPSGSVIVAGQQCLVIPVAMSTGWFAIGRSPTRVFDPEAERPFLVDVGDTVVFRRIGSDELAVGLERWMAP</sequence>
<evidence type="ECO:0000256" key="1">
    <source>
        <dbReference type="ARBA" id="ARBA00022741"/>
    </source>
</evidence>
<accession>A0A6J6D7C5</accession>
<feature type="domain" description="Carboxyltransferase" evidence="4">
    <location>
        <begin position="4"/>
        <end position="203"/>
    </location>
</feature>
<dbReference type="Pfam" id="PF02682">
    <property type="entry name" value="CT_C_D"/>
    <property type="match status" value="1"/>
</dbReference>
<dbReference type="SUPFAM" id="SSF160467">
    <property type="entry name" value="PH0987 N-terminal domain-like"/>
    <property type="match status" value="1"/>
</dbReference>
<keyword evidence="1" id="KW-0547">Nucleotide-binding</keyword>
<organism evidence="5">
    <name type="scientific">freshwater metagenome</name>
    <dbReference type="NCBI Taxonomy" id="449393"/>
    <lineage>
        <taxon>unclassified sequences</taxon>
        <taxon>metagenomes</taxon>
        <taxon>ecological metagenomes</taxon>
    </lineage>
</organism>
<gene>
    <name evidence="5" type="ORF">UFOPK1493_01517</name>
</gene>
<dbReference type="AlphaFoldDB" id="A0A6J6D7C5"/>
<keyword evidence="2" id="KW-0378">Hydrolase</keyword>
<dbReference type="PANTHER" id="PTHR34698">
    <property type="entry name" value="5-OXOPROLINASE SUBUNIT B"/>
    <property type="match status" value="1"/>
</dbReference>
<proteinExistence type="predicted"/>
<dbReference type="SMART" id="SM00796">
    <property type="entry name" value="AHS1"/>
    <property type="match status" value="1"/>
</dbReference>
<keyword evidence="3" id="KW-0067">ATP-binding</keyword>
<dbReference type="InterPro" id="IPR029000">
    <property type="entry name" value="Cyclophilin-like_dom_sf"/>
</dbReference>
<dbReference type="PANTHER" id="PTHR34698:SF2">
    <property type="entry name" value="5-OXOPROLINASE SUBUNIT B"/>
    <property type="match status" value="1"/>
</dbReference>
<dbReference type="InterPro" id="IPR003833">
    <property type="entry name" value="CT_C_D"/>
</dbReference>
<dbReference type="GO" id="GO:0016787">
    <property type="term" value="F:hydrolase activity"/>
    <property type="evidence" value="ECO:0007669"/>
    <property type="project" value="UniProtKB-KW"/>
</dbReference>
<dbReference type="EMBL" id="CAEZSR010000046">
    <property type="protein sequence ID" value="CAB4557558.1"/>
    <property type="molecule type" value="Genomic_DNA"/>
</dbReference>
<name>A0A6J6D7C5_9ZZZZ</name>
<dbReference type="Gene3D" id="2.40.100.10">
    <property type="entry name" value="Cyclophilin-like"/>
    <property type="match status" value="1"/>
</dbReference>
<evidence type="ECO:0000259" key="4">
    <source>
        <dbReference type="SMART" id="SM00796"/>
    </source>
</evidence>
<dbReference type="Gene3D" id="3.30.1360.40">
    <property type="match status" value="1"/>
</dbReference>
<dbReference type="GO" id="GO:0005524">
    <property type="term" value="F:ATP binding"/>
    <property type="evidence" value="ECO:0007669"/>
    <property type="project" value="UniProtKB-KW"/>
</dbReference>
<reference evidence="5" key="1">
    <citation type="submission" date="2020-05" db="EMBL/GenBank/DDBJ databases">
        <authorList>
            <person name="Chiriac C."/>
            <person name="Salcher M."/>
            <person name="Ghai R."/>
            <person name="Kavagutti S V."/>
        </authorList>
    </citation>
    <scope>NUCLEOTIDE SEQUENCE</scope>
</reference>
<evidence type="ECO:0000313" key="5">
    <source>
        <dbReference type="EMBL" id="CAB4557558.1"/>
    </source>
</evidence>
<evidence type="ECO:0000256" key="3">
    <source>
        <dbReference type="ARBA" id="ARBA00022840"/>
    </source>
</evidence>